<reference evidence="9 10" key="1">
    <citation type="submission" date="2019-07" db="EMBL/GenBank/DDBJ databases">
        <authorList>
            <person name="Huq M.A."/>
        </authorList>
    </citation>
    <scope>NUCLEOTIDE SEQUENCE [LARGE SCALE GENOMIC DNA]</scope>
    <source>
        <strain evidence="9 10">MAH-3</strain>
    </source>
</reference>
<comment type="caution">
    <text evidence="9">The sequence shown here is derived from an EMBL/GenBank/DDBJ whole genome shotgun (WGS) entry which is preliminary data.</text>
</comment>
<dbReference type="UniPathway" id="UPA00028">
    <property type="reaction ID" value="UER00005"/>
</dbReference>
<evidence type="ECO:0000256" key="7">
    <source>
        <dbReference type="ARBA" id="ARBA00048258"/>
    </source>
</evidence>
<dbReference type="GO" id="GO:0005829">
    <property type="term" value="C:cytosol"/>
    <property type="evidence" value="ECO:0007669"/>
    <property type="project" value="TreeGrafter"/>
</dbReference>
<evidence type="ECO:0000256" key="1">
    <source>
        <dbReference type="ARBA" id="ARBA00004990"/>
    </source>
</evidence>
<dbReference type="Proteomes" id="UP000316008">
    <property type="component" value="Unassembled WGS sequence"/>
</dbReference>
<gene>
    <name evidence="8" type="primary">panC</name>
    <name evidence="9" type="ORF">FO442_13840</name>
</gene>
<dbReference type="GO" id="GO:0004592">
    <property type="term" value="F:pantoate-beta-alanine ligase activity"/>
    <property type="evidence" value="ECO:0007669"/>
    <property type="project" value="UniProtKB-UniRule"/>
</dbReference>
<dbReference type="InterPro" id="IPR003721">
    <property type="entry name" value="Pantoate_ligase"/>
</dbReference>
<evidence type="ECO:0000313" key="9">
    <source>
        <dbReference type="EMBL" id="TSJ41541.1"/>
    </source>
</evidence>
<feature type="binding site" evidence="8">
    <location>
        <position position="154"/>
    </location>
    <ligand>
        <name>(R)-pantoate</name>
        <dbReference type="ChEBI" id="CHEBI:15980"/>
    </ligand>
</feature>
<dbReference type="GO" id="GO:0015940">
    <property type="term" value="P:pantothenate biosynthetic process"/>
    <property type="evidence" value="ECO:0007669"/>
    <property type="project" value="UniProtKB-UniRule"/>
</dbReference>
<name>A0A556MNK0_9FLAO</name>
<dbReference type="OrthoDB" id="9773087at2"/>
<dbReference type="NCBIfam" id="TIGR00018">
    <property type="entry name" value="panC"/>
    <property type="match status" value="1"/>
</dbReference>
<dbReference type="Gene3D" id="3.40.50.620">
    <property type="entry name" value="HUPs"/>
    <property type="match status" value="1"/>
</dbReference>
<dbReference type="GO" id="GO:0005524">
    <property type="term" value="F:ATP binding"/>
    <property type="evidence" value="ECO:0007669"/>
    <property type="project" value="UniProtKB-KW"/>
</dbReference>
<feature type="binding site" evidence="8">
    <location>
        <begin position="185"/>
        <end position="188"/>
    </location>
    <ligand>
        <name>ATP</name>
        <dbReference type="ChEBI" id="CHEBI:30616"/>
    </ligand>
</feature>
<accession>A0A556MNK0</accession>
<dbReference type="PANTHER" id="PTHR21299">
    <property type="entry name" value="CYTIDYLATE KINASE/PANTOATE-BETA-ALANINE LIGASE"/>
    <property type="match status" value="1"/>
</dbReference>
<keyword evidence="6 8" id="KW-0067">ATP-binding</keyword>
<feature type="binding site" evidence="8">
    <location>
        <begin position="30"/>
        <end position="37"/>
    </location>
    <ligand>
        <name>ATP</name>
        <dbReference type="ChEBI" id="CHEBI:30616"/>
    </ligand>
</feature>
<dbReference type="EC" id="6.3.2.1" evidence="8"/>
<dbReference type="InterPro" id="IPR042176">
    <property type="entry name" value="Pantoate_ligase_C"/>
</dbReference>
<comment type="similarity">
    <text evidence="2 8">Belongs to the pantothenate synthetase family.</text>
</comment>
<evidence type="ECO:0000256" key="4">
    <source>
        <dbReference type="ARBA" id="ARBA00022655"/>
    </source>
</evidence>
<comment type="subunit">
    <text evidence="8">Homodimer.</text>
</comment>
<dbReference type="CDD" id="cd00560">
    <property type="entry name" value="PanC"/>
    <property type="match status" value="1"/>
</dbReference>
<dbReference type="Pfam" id="PF02569">
    <property type="entry name" value="Pantoate_ligase"/>
    <property type="match status" value="1"/>
</dbReference>
<evidence type="ECO:0000256" key="2">
    <source>
        <dbReference type="ARBA" id="ARBA00009256"/>
    </source>
</evidence>
<dbReference type="NCBIfam" id="TIGR00125">
    <property type="entry name" value="cyt_tran_rel"/>
    <property type="match status" value="1"/>
</dbReference>
<keyword evidence="10" id="KW-1185">Reference proteome</keyword>
<evidence type="ECO:0000256" key="3">
    <source>
        <dbReference type="ARBA" id="ARBA00022598"/>
    </source>
</evidence>
<dbReference type="PANTHER" id="PTHR21299:SF1">
    <property type="entry name" value="PANTOATE--BETA-ALANINE LIGASE"/>
    <property type="match status" value="1"/>
</dbReference>
<dbReference type="InterPro" id="IPR004821">
    <property type="entry name" value="Cyt_trans-like"/>
</dbReference>
<keyword evidence="8" id="KW-0963">Cytoplasm</keyword>
<organism evidence="9 10">
    <name type="scientific">Fluviicola chungangensis</name>
    <dbReference type="NCBI Taxonomy" id="2597671"/>
    <lineage>
        <taxon>Bacteria</taxon>
        <taxon>Pseudomonadati</taxon>
        <taxon>Bacteroidota</taxon>
        <taxon>Flavobacteriia</taxon>
        <taxon>Flavobacteriales</taxon>
        <taxon>Crocinitomicaceae</taxon>
        <taxon>Fluviicola</taxon>
    </lineage>
</organism>
<dbReference type="EMBL" id="VLPL01000007">
    <property type="protein sequence ID" value="TSJ41541.1"/>
    <property type="molecule type" value="Genomic_DNA"/>
</dbReference>
<dbReference type="SUPFAM" id="SSF52374">
    <property type="entry name" value="Nucleotidylyl transferase"/>
    <property type="match status" value="1"/>
</dbReference>
<keyword evidence="4 8" id="KW-0566">Pantothenate biosynthesis</keyword>
<protein>
    <recommendedName>
        <fullName evidence="8">Pantothenate synthetase</fullName>
        <shortName evidence="8">PS</shortName>
        <ecNumber evidence="8">6.3.2.1</ecNumber>
    </recommendedName>
    <alternativeName>
        <fullName evidence="8">Pantoate--beta-alanine ligase</fullName>
    </alternativeName>
    <alternativeName>
        <fullName evidence="8">Pantoate-activating enzyme</fullName>
    </alternativeName>
</protein>
<feature type="active site" description="Proton donor" evidence="8">
    <location>
        <position position="37"/>
    </location>
</feature>
<feature type="binding site" evidence="8">
    <location>
        <position position="61"/>
    </location>
    <ligand>
        <name>(R)-pantoate</name>
        <dbReference type="ChEBI" id="CHEBI:15980"/>
    </ligand>
</feature>
<evidence type="ECO:0000313" key="10">
    <source>
        <dbReference type="Proteomes" id="UP000316008"/>
    </source>
</evidence>
<dbReference type="RefSeq" id="WP_144333802.1">
    <property type="nucleotide sequence ID" value="NZ_VLPL01000007.1"/>
</dbReference>
<sequence>MEIINTVEGLKQALNSARKEGKSIGFVPTMGALHQGHMDLVSRAVAACDVVVVSVFVNPTQFNNLSDLEKYPRTPEADSELLKKFGCDIAFFPSEAEVYPKKLVSPRVDLGGLDTVMEGKFRPGHFKGVVQVVSRLFELVEPQKAFFGLKDFQQVAVIKKMVEQLKLPIEIVPCETFRTDKGLAMSSRNKRLTEDQKEEALIIYKTLIHAKTDSGNFSPEETAIRAKEFFMQGTLQLEYLNIVDPLTLQDLTDHWVPGATMCIACFCGEVRLIDNMILN</sequence>
<comment type="caution">
    <text evidence="8">Lacks conserved residue(s) required for the propagation of feature annotation.</text>
</comment>
<evidence type="ECO:0000256" key="5">
    <source>
        <dbReference type="ARBA" id="ARBA00022741"/>
    </source>
</evidence>
<keyword evidence="5 8" id="KW-0547">Nucleotide-binding</keyword>
<comment type="function">
    <text evidence="8">Catalyzes the condensation of pantoate with beta-alanine in an ATP-dependent reaction via a pantoyl-adenylate intermediate.</text>
</comment>
<comment type="pathway">
    <text evidence="1 8">Cofactor biosynthesis; (R)-pantothenate biosynthesis; (R)-pantothenate from (R)-pantoate and beta-alanine: step 1/1.</text>
</comment>
<feature type="binding site" evidence="8">
    <location>
        <begin position="148"/>
        <end position="151"/>
    </location>
    <ligand>
        <name>ATP</name>
        <dbReference type="ChEBI" id="CHEBI:30616"/>
    </ligand>
</feature>
<evidence type="ECO:0000256" key="6">
    <source>
        <dbReference type="ARBA" id="ARBA00022840"/>
    </source>
</evidence>
<dbReference type="HAMAP" id="MF_00158">
    <property type="entry name" value="PanC"/>
    <property type="match status" value="1"/>
</dbReference>
<feature type="binding site" evidence="8">
    <location>
        <position position="61"/>
    </location>
    <ligand>
        <name>beta-alanine</name>
        <dbReference type="ChEBI" id="CHEBI:57966"/>
    </ligand>
</feature>
<comment type="catalytic activity">
    <reaction evidence="7 8">
        <text>(R)-pantoate + beta-alanine + ATP = (R)-pantothenate + AMP + diphosphate + H(+)</text>
        <dbReference type="Rhea" id="RHEA:10912"/>
        <dbReference type="ChEBI" id="CHEBI:15378"/>
        <dbReference type="ChEBI" id="CHEBI:15980"/>
        <dbReference type="ChEBI" id="CHEBI:29032"/>
        <dbReference type="ChEBI" id="CHEBI:30616"/>
        <dbReference type="ChEBI" id="CHEBI:33019"/>
        <dbReference type="ChEBI" id="CHEBI:57966"/>
        <dbReference type="ChEBI" id="CHEBI:456215"/>
        <dbReference type="EC" id="6.3.2.1"/>
    </reaction>
</comment>
<comment type="subcellular location">
    <subcellularLocation>
        <location evidence="8">Cytoplasm</location>
    </subcellularLocation>
</comment>
<keyword evidence="3 8" id="KW-0436">Ligase</keyword>
<dbReference type="FunFam" id="3.40.50.620:FF:000013">
    <property type="entry name" value="Pantothenate synthetase"/>
    <property type="match status" value="1"/>
</dbReference>
<comment type="miscellaneous">
    <text evidence="8">The reaction proceeds by a bi uni uni bi ping pong mechanism.</text>
</comment>
<dbReference type="Gene3D" id="3.30.1300.10">
    <property type="entry name" value="Pantoate-beta-alanine ligase, C-terminal domain"/>
    <property type="match status" value="1"/>
</dbReference>
<dbReference type="InterPro" id="IPR014729">
    <property type="entry name" value="Rossmann-like_a/b/a_fold"/>
</dbReference>
<dbReference type="AlphaFoldDB" id="A0A556MNK0"/>
<evidence type="ECO:0000256" key="8">
    <source>
        <dbReference type="HAMAP-Rule" id="MF_00158"/>
    </source>
</evidence>
<proteinExistence type="inferred from homology"/>